<accession>A0A6I4TW54</accession>
<comment type="caution">
    <text evidence="1">The sequence shown here is derived from an EMBL/GenBank/DDBJ whole genome shotgun (WGS) entry which is preliminary data.</text>
</comment>
<organism evidence="1 2">
    <name type="scientific">Croceibacterium xixiisoli</name>
    <dbReference type="NCBI Taxonomy" id="1476466"/>
    <lineage>
        <taxon>Bacteria</taxon>
        <taxon>Pseudomonadati</taxon>
        <taxon>Pseudomonadota</taxon>
        <taxon>Alphaproteobacteria</taxon>
        <taxon>Sphingomonadales</taxon>
        <taxon>Erythrobacteraceae</taxon>
        <taxon>Croceibacterium</taxon>
    </lineage>
</organism>
<gene>
    <name evidence="1" type="ORF">GRI97_15700</name>
</gene>
<dbReference type="EMBL" id="WTYJ01000003">
    <property type="protein sequence ID" value="MXP00436.1"/>
    <property type="molecule type" value="Genomic_DNA"/>
</dbReference>
<keyword evidence="2" id="KW-1185">Reference proteome</keyword>
<dbReference type="AlphaFoldDB" id="A0A6I4TW54"/>
<dbReference type="Proteomes" id="UP000469430">
    <property type="component" value="Unassembled WGS sequence"/>
</dbReference>
<proteinExistence type="predicted"/>
<name>A0A6I4TW54_9SPHN</name>
<dbReference type="RefSeq" id="WP_161392140.1">
    <property type="nucleotide sequence ID" value="NZ_JBHSCP010000002.1"/>
</dbReference>
<sequence length="70" mass="7509">MRIASQTIATRNPVIPPAKRAYSFTCHCCGTTENSPSPHAPAGWVVAFNDDASFLFCPNERLSAALAVTQ</sequence>
<evidence type="ECO:0000313" key="1">
    <source>
        <dbReference type="EMBL" id="MXP00436.1"/>
    </source>
</evidence>
<dbReference type="OrthoDB" id="7511157at2"/>
<reference evidence="1 2" key="1">
    <citation type="submission" date="2019-12" db="EMBL/GenBank/DDBJ databases">
        <title>Genomic-based taxomic classification of the family Erythrobacteraceae.</title>
        <authorList>
            <person name="Xu L."/>
        </authorList>
    </citation>
    <scope>NUCLEOTIDE SEQUENCE [LARGE SCALE GENOMIC DNA]</scope>
    <source>
        <strain evidence="1 2">S36</strain>
    </source>
</reference>
<evidence type="ECO:0000313" key="2">
    <source>
        <dbReference type="Proteomes" id="UP000469430"/>
    </source>
</evidence>
<protein>
    <submittedName>
        <fullName evidence="1">Uncharacterized protein</fullName>
    </submittedName>
</protein>